<dbReference type="PROSITE" id="PS01348">
    <property type="entry name" value="MRAY_2"/>
    <property type="match status" value="1"/>
</dbReference>
<dbReference type="PANTHER" id="PTHR22926">
    <property type="entry name" value="PHOSPHO-N-ACETYLMURAMOYL-PENTAPEPTIDE-TRANSFERASE"/>
    <property type="match status" value="1"/>
</dbReference>
<feature type="transmembrane region" description="Helical" evidence="8">
    <location>
        <begin position="137"/>
        <end position="156"/>
    </location>
</feature>
<dbReference type="GO" id="GO:0016780">
    <property type="term" value="F:phosphotransferase activity, for other substituted phosphate groups"/>
    <property type="evidence" value="ECO:0007669"/>
    <property type="project" value="InterPro"/>
</dbReference>
<evidence type="ECO:0000256" key="5">
    <source>
        <dbReference type="ARBA" id="ARBA00022989"/>
    </source>
</evidence>
<evidence type="ECO:0000256" key="6">
    <source>
        <dbReference type="ARBA" id="ARBA00023136"/>
    </source>
</evidence>
<accession>A0A9D1N102</accession>
<keyword evidence="4 8" id="KW-0812">Transmembrane</keyword>
<evidence type="ECO:0000256" key="3">
    <source>
        <dbReference type="ARBA" id="ARBA00022679"/>
    </source>
</evidence>
<feature type="binding site" evidence="7">
    <location>
        <position position="161"/>
    </location>
    <ligand>
        <name>Mg(2+)</name>
        <dbReference type="ChEBI" id="CHEBI:18420"/>
    </ligand>
</feature>
<keyword evidence="6 8" id="KW-0472">Membrane</keyword>
<dbReference type="CDD" id="cd06853">
    <property type="entry name" value="GT_WecA_like"/>
    <property type="match status" value="1"/>
</dbReference>
<keyword evidence="3 9" id="KW-0808">Transferase</keyword>
<protein>
    <submittedName>
        <fullName evidence="9">Undecaprenyl/decaprenyl-phosphate alpha-N-acetylglucosaminyl 1-phosphate transferase</fullName>
    </submittedName>
</protein>
<keyword evidence="7" id="KW-0479">Metal-binding</keyword>
<evidence type="ECO:0000256" key="1">
    <source>
        <dbReference type="ARBA" id="ARBA00004651"/>
    </source>
</evidence>
<reference evidence="9" key="2">
    <citation type="journal article" date="2021" name="PeerJ">
        <title>Extensive microbial diversity within the chicken gut microbiome revealed by metagenomics and culture.</title>
        <authorList>
            <person name="Gilroy R."/>
            <person name="Ravi A."/>
            <person name="Getino M."/>
            <person name="Pursley I."/>
            <person name="Horton D.L."/>
            <person name="Alikhan N.F."/>
            <person name="Baker D."/>
            <person name="Gharbi K."/>
            <person name="Hall N."/>
            <person name="Watson M."/>
            <person name="Adriaenssens E.M."/>
            <person name="Foster-Nyarko E."/>
            <person name="Jarju S."/>
            <person name="Secka A."/>
            <person name="Antonio M."/>
            <person name="Oren A."/>
            <person name="Chaudhuri R.R."/>
            <person name="La Ragione R."/>
            <person name="Hildebrand F."/>
            <person name="Pallen M.J."/>
        </authorList>
    </citation>
    <scope>NUCLEOTIDE SEQUENCE</scope>
    <source>
        <strain evidence="9">CHK154-7741</strain>
    </source>
</reference>
<evidence type="ECO:0000256" key="4">
    <source>
        <dbReference type="ARBA" id="ARBA00022692"/>
    </source>
</evidence>
<name>A0A9D1N102_9CLOT</name>
<dbReference type="InterPro" id="IPR018480">
    <property type="entry name" value="PNAcMuramoyl-5peptid_Trfase_CS"/>
</dbReference>
<evidence type="ECO:0000313" key="9">
    <source>
        <dbReference type="EMBL" id="HIU92764.1"/>
    </source>
</evidence>
<evidence type="ECO:0000313" key="10">
    <source>
        <dbReference type="Proteomes" id="UP000886748"/>
    </source>
</evidence>
<dbReference type="Proteomes" id="UP000886748">
    <property type="component" value="Unassembled WGS sequence"/>
</dbReference>
<feature type="transmembrane region" description="Helical" evidence="8">
    <location>
        <begin position="226"/>
        <end position="243"/>
    </location>
</feature>
<dbReference type="EMBL" id="DVOD01000048">
    <property type="protein sequence ID" value="HIU92764.1"/>
    <property type="molecule type" value="Genomic_DNA"/>
</dbReference>
<comment type="subcellular location">
    <subcellularLocation>
        <location evidence="1">Cell membrane</location>
        <topology evidence="1">Multi-pass membrane protein</topology>
    </subcellularLocation>
</comment>
<evidence type="ECO:0000256" key="8">
    <source>
        <dbReference type="SAM" id="Phobius"/>
    </source>
</evidence>
<keyword evidence="2" id="KW-1003">Cell membrane</keyword>
<reference evidence="9" key="1">
    <citation type="submission" date="2020-10" db="EMBL/GenBank/DDBJ databases">
        <authorList>
            <person name="Gilroy R."/>
        </authorList>
    </citation>
    <scope>NUCLEOTIDE SEQUENCE</scope>
    <source>
        <strain evidence="9">CHK154-7741</strain>
    </source>
</reference>
<evidence type="ECO:0000256" key="7">
    <source>
        <dbReference type="PIRSR" id="PIRSR600715-1"/>
    </source>
</evidence>
<feature type="transmembrane region" description="Helical" evidence="8">
    <location>
        <begin position="249"/>
        <end position="268"/>
    </location>
</feature>
<gene>
    <name evidence="9" type="ORF">IAD26_06495</name>
</gene>
<feature type="transmembrane region" description="Helical" evidence="8">
    <location>
        <begin position="81"/>
        <end position="98"/>
    </location>
</feature>
<feature type="transmembrane region" description="Helical" evidence="8">
    <location>
        <begin position="300"/>
        <end position="318"/>
    </location>
</feature>
<feature type="transmembrane region" description="Helical" evidence="8">
    <location>
        <begin position="12"/>
        <end position="31"/>
    </location>
</feature>
<organism evidence="9 10">
    <name type="scientific">Candidatus Limenecus avicola</name>
    <dbReference type="NCBI Taxonomy" id="2840847"/>
    <lineage>
        <taxon>Bacteria</taxon>
        <taxon>Bacillati</taxon>
        <taxon>Bacillota</taxon>
        <taxon>Clostridia</taxon>
        <taxon>Eubacteriales</taxon>
        <taxon>Clostridiaceae</taxon>
        <taxon>Clostridiaceae incertae sedis</taxon>
        <taxon>Candidatus Limenecus</taxon>
    </lineage>
</organism>
<feature type="binding site" evidence="7">
    <location>
        <position position="223"/>
    </location>
    <ligand>
        <name>Mg(2+)</name>
        <dbReference type="ChEBI" id="CHEBI:18420"/>
    </ligand>
</feature>
<feature type="transmembrane region" description="Helical" evidence="8">
    <location>
        <begin position="110"/>
        <end position="131"/>
    </location>
</feature>
<dbReference type="Pfam" id="PF00953">
    <property type="entry name" value="Glycos_transf_4"/>
    <property type="match status" value="1"/>
</dbReference>
<dbReference type="InterPro" id="IPR000715">
    <property type="entry name" value="Glycosyl_transferase_4"/>
</dbReference>
<feature type="transmembrane region" description="Helical" evidence="8">
    <location>
        <begin position="194"/>
        <end position="214"/>
    </location>
</feature>
<evidence type="ECO:0000256" key="2">
    <source>
        <dbReference type="ARBA" id="ARBA00022475"/>
    </source>
</evidence>
<dbReference type="GO" id="GO:0046872">
    <property type="term" value="F:metal ion binding"/>
    <property type="evidence" value="ECO:0007669"/>
    <property type="project" value="UniProtKB-KW"/>
</dbReference>
<comment type="cofactor">
    <cofactor evidence="7">
        <name>Mg(2+)</name>
        <dbReference type="ChEBI" id="CHEBI:18420"/>
    </cofactor>
</comment>
<proteinExistence type="predicted"/>
<dbReference type="PANTHER" id="PTHR22926:SF3">
    <property type="entry name" value="UNDECAPRENYL-PHOSPHATE ALPHA-N-ACETYLGLUCOSAMINYL 1-PHOSPHATE TRANSFERASE"/>
    <property type="match status" value="1"/>
</dbReference>
<dbReference type="GO" id="GO:0009103">
    <property type="term" value="P:lipopolysaccharide biosynthetic process"/>
    <property type="evidence" value="ECO:0007669"/>
    <property type="project" value="TreeGrafter"/>
</dbReference>
<dbReference type="AlphaFoldDB" id="A0A9D1N102"/>
<comment type="caution">
    <text evidence="9">The sequence shown here is derived from an EMBL/GenBank/DDBJ whole genome shotgun (WGS) entry which is preliminary data.</text>
</comment>
<dbReference type="GO" id="GO:0044038">
    <property type="term" value="P:cell wall macromolecule biosynthetic process"/>
    <property type="evidence" value="ECO:0007669"/>
    <property type="project" value="TreeGrafter"/>
</dbReference>
<keyword evidence="5 8" id="KW-1133">Transmembrane helix</keyword>
<feature type="transmembrane region" description="Helical" evidence="8">
    <location>
        <begin position="51"/>
        <end position="75"/>
    </location>
</feature>
<feature type="transmembrane region" description="Helical" evidence="8">
    <location>
        <begin position="324"/>
        <end position="342"/>
    </location>
</feature>
<dbReference type="GO" id="GO:0071555">
    <property type="term" value="P:cell wall organization"/>
    <property type="evidence" value="ECO:0007669"/>
    <property type="project" value="TreeGrafter"/>
</dbReference>
<feature type="transmembrane region" description="Helical" evidence="8">
    <location>
        <begin position="168"/>
        <end position="188"/>
    </location>
</feature>
<sequence length="347" mass="37458">MISLKLSDAHILGMIMAYLLGFFIMPFVIYFAKKNNLIDKPNERKIHHGPIARLGGVAIWSSVMLSFLFLVILSYYPYGKLLSGILLGGSLMFLLGLIDDIYGLNAKFKLMIQIAIASIVFFLGISVNTIYNPFGAPIHLGLVLSYIVTILWIVGISNALNFIDGVDGLAGSIVTISSVTLGLIAVAMTPTNAISALIAFILAGSMLAFLTYNFHPAKIFMGDSGALFAGFLLATLSITGVMKSPELTMFVPFFILSVPIIDITFSSLRRIAKGVSPFTPDAEHLHHKLLHAGCSQNQTVLILSTVAVVSGAIASFIVGTPLKFFVYAILISVIMLLLSFMASKNKE</sequence>
<dbReference type="GO" id="GO:0005886">
    <property type="term" value="C:plasma membrane"/>
    <property type="evidence" value="ECO:0007669"/>
    <property type="project" value="UniProtKB-SubCell"/>
</dbReference>
<keyword evidence="7" id="KW-0460">Magnesium</keyword>